<comment type="caution">
    <text evidence="2">The sequence shown here is derived from an EMBL/GenBank/DDBJ whole genome shotgun (WGS) entry which is preliminary data.</text>
</comment>
<dbReference type="GO" id="GO:0004252">
    <property type="term" value="F:serine-type endopeptidase activity"/>
    <property type="evidence" value="ECO:0007669"/>
    <property type="project" value="InterPro"/>
</dbReference>
<feature type="domain" description="PDZ" evidence="1">
    <location>
        <begin position="755"/>
        <end position="848"/>
    </location>
</feature>
<gene>
    <name evidence="2" type="ORF">ISN44_As08g018060</name>
</gene>
<protein>
    <submittedName>
        <fullName evidence="2">Peptidase S1 PA clan</fullName>
    </submittedName>
</protein>
<dbReference type="Pfam" id="PF17815">
    <property type="entry name" value="PDZ_3"/>
    <property type="match status" value="3"/>
</dbReference>
<sequence length="1014" mass="114219">MVSRYSRALIPTVTISSRIANIVLPFALTRGRKIHTMSKDEEWWKKIEKSPPVDELMLESVVEVFTDSTEYSKVKPWQTLNQESYGGSGFAIAGKKILTNAHVVEGMNDHTFVHVKRHGSQVKYKAKVQKIAHECDLAILEIDSDEFWKGMNPLEFGDIPPLNEIVYVVGYPEAGETICVTKGVVTGVKTGNYLQSSTKLLTIQIDATTNNGNSGGPVITGNKVVGVVFQDLGDEKSTGVVIPTPIIRHFITGAEESSHNAVFGSLVLSCQSMENAQIRNHFKMSPETTGILINKINSSSGAHKILRKGDIILAIDGVPIGNDETCPFRNEERISFNHFISMKKPDEKILVKVLRKGKEHEYNISLKPVKPHMQVQQYYNLPSYYIFGGFVFVPLTKSYIDDLSLECVLNDEYKITDEQQVIISQVMPDDINKGYSNFKDLQVEKVNGVKVKNLKHLRELIEGCCGKDLRLDLENDKVMRVVSLRNLIIRSKIIGLTVCLGVVFLCCFVRRRSTSAAERGVVLPFALTGRRKIHSIHEDAKKLERWKKIEESRPVDELVLDSVVEVFSDSTRYSKSKPWQTLDQKSSRGTGFAIAGKKILTNAHVVMAMNDHTFVDVKRHGSQIKYKAKVQKISHECDLAILEIDSDEFWKGMNPLELGDIPPLEEVVSVVGGDNICITKGLVLRVETRIYDYSDKDLLSIQIDASINDENTGGPVIMGNKVVGVVYEMGFVIPTPIIKHFITGVQESRQYSGFGSLDLSYQSLENVQIRNHYKMSHEMTGILINKINSSSGAYKILRKDDIILAIDGVPIGNDEKVPFQNKRRIDFSYLVSMKKPGEKALVKVLRNGKEYEYNISLKPVKPNFTVQQFYNLPSYYIFGGFVFVPITKTYLDSEHHQVKISEILADDINEGYQSLDGAQVEKVNGVEVKNLKHLCELIEECSTEDLRLDFKNHKVLVLNYESAKKATLQILERHKIKSFISKDICLPMLLDDPFKDNTINLLPWSVLPLMFDFS</sequence>
<dbReference type="OrthoDB" id="4217619at2759"/>
<dbReference type="InterPro" id="IPR001254">
    <property type="entry name" value="Trypsin_dom"/>
</dbReference>
<dbReference type="Pfam" id="PF13180">
    <property type="entry name" value="PDZ_2"/>
    <property type="match status" value="2"/>
</dbReference>
<dbReference type="PANTHER" id="PTHR45980:SF7">
    <property type="entry name" value="PROTEASE DO-LIKE 11, MITOCHONDRIAL-RELATED"/>
    <property type="match status" value="1"/>
</dbReference>
<dbReference type="EMBL" id="JAEFBJ010000008">
    <property type="protein sequence ID" value="KAG7582196.1"/>
    <property type="molecule type" value="Genomic_DNA"/>
</dbReference>
<organism evidence="2 3">
    <name type="scientific">Arabidopsis suecica</name>
    <name type="common">Swedish thale-cress</name>
    <name type="synonym">Cardaminopsis suecica</name>
    <dbReference type="NCBI Taxonomy" id="45249"/>
    <lineage>
        <taxon>Eukaryota</taxon>
        <taxon>Viridiplantae</taxon>
        <taxon>Streptophyta</taxon>
        <taxon>Embryophyta</taxon>
        <taxon>Tracheophyta</taxon>
        <taxon>Spermatophyta</taxon>
        <taxon>Magnoliopsida</taxon>
        <taxon>eudicotyledons</taxon>
        <taxon>Gunneridae</taxon>
        <taxon>Pentapetalae</taxon>
        <taxon>rosids</taxon>
        <taxon>malvids</taxon>
        <taxon>Brassicales</taxon>
        <taxon>Brassicaceae</taxon>
        <taxon>Camelineae</taxon>
        <taxon>Arabidopsis</taxon>
    </lineage>
</organism>
<proteinExistence type="predicted"/>
<reference evidence="2 3" key="1">
    <citation type="submission" date="2020-12" db="EMBL/GenBank/DDBJ databases">
        <title>Concerted genomic and epigenomic changes stabilize Arabidopsis allopolyploids.</title>
        <authorList>
            <person name="Chen Z."/>
        </authorList>
    </citation>
    <scope>NUCLEOTIDE SEQUENCE [LARGE SCALE GENOMIC DNA]</scope>
    <source>
        <strain evidence="2">As9502</strain>
        <tissue evidence="2">Leaf</tissue>
    </source>
</reference>
<name>A0A8T2B889_ARASU</name>
<dbReference type="GO" id="GO:0006508">
    <property type="term" value="P:proteolysis"/>
    <property type="evidence" value="ECO:0007669"/>
    <property type="project" value="InterPro"/>
</dbReference>
<dbReference type="SMART" id="SM00228">
    <property type="entry name" value="PDZ"/>
    <property type="match status" value="2"/>
</dbReference>
<dbReference type="PANTHER" id="PTHR45980">
    <property type="match status" value="1"/>
</dbReference>
<evidence type="ECO:0000313" key="3">
    <source>
        <dbReference type="Proteomes" id="UP000694251"/>
    </source>
</evidence>
<evidence type="ECO:0000259" key="1">
    <source>
        <dbReference type="SMART" id="SM00228"/>
    </source>
</evidence>
<feature type="domain" description="PDZ" evidence="1">
    <location>
        <begin position="264"/>
        <end position="357"/>
    </location>
</feature>
<dbReference type="AlphaFoldDB" id="A0A8T2B889"/>
<dbReference type="InterPro" id="IPR041517">
    <property type="entry name" value="DEGP_PDZ"/>
</dbReference>
<dbReference type="Pfam" id="PF13365">
    <property type="entry name" value="Trypsin_2"/>
    <property type="match status" value="1"/>
</dbReference>
<dbReference type="Pfam" id="PF00089">
    <property type="entry name" value="Trypsin"/>
    <property type="match status" value="1"/>
</dbReference>
<evidence type="ECO:0000313" key="2">
    <source>
        <dbReference type="EMBL" id="KAG7582196.1"/>
    </source>
</evidence>
<keyword evidence="3" id="KW-1185">Reference proteome</keyword>
<dbReference type="InterPro" id="IPR001478">
    <property type="entry name" value="PDZ"/>
</dbReference>
<accession>A0A8T2B889</accession>
<dbReference type="Proteomes" id="UP000694251">
    <property type="component" value="Chromosome 8"/>
</dbReference>